<evidence type="ECO:0000313" key="1">
    <source>
        <dbReference type="EMBL" id="CYU98954.1"/>
    </source>
</evidence>
<dbReference type="EMBL" id="FIGZ01000012">
    <property type="protein sequence ID" value="CYU98954.1"/>
    <property type="molecule type" value="Genomic_DNA"/>
</dbReference>
<accession>A0A116QZ91</accession>
<dbReference type="AlphaFoldDB" id="A0A116QZ91"/>
<gene>
    <name evidence="1" type="ORF">ERS132406_01278</name>
</gene>
<proteinExistence type="predicted"/>
<dbReference type="Proteomes" id="UP000072083">
    <property type="component" value="Unassembled WGS sequence"/>
</dbReference>
<evidence type="ECO:0000313" key="2">
    <source>
        <dbReference type="Proteomes" id="UP000072083"/>
    </source>
</evidence>
<sequence>MRGKISVSYHSEPCRVRINKEWRQAEFLGIFQDTGTDLFGRPYARPVAVVKINGRLGHTALSEVKFDEEVE</sequence>
<dbReference type="RefSeq" id="WP_044758394.1">
    <property type="nucleotide sequence ID" value="NZ_CEEJ01000007.1"/>
</dbReference>
<organism evidence="1 2">
    <name type="scientific">Streptococcus suis</name>
    <dbReference type="NCBI Taxonomy" id="1307"/>
    <lineage>
        <taxon>Bacteria</taxon>
        <taxon>Bacillati</taxon>
        <taxon>Bacillota</taxon>
        <taxon>Bacilli</taxon>
        <taxon>Lactobacillales</taxon>
        <taxon>Streptococcaceae</taxon>
        <taxon>Streptococcus</taxon>
    </lineage>
</organism>
<name>A0A116QZ91_STRSU</name>
<reference evidence="1 2" key="1">
    <citation type="submission" date="2016-02" db="EMBL/GenBank/DDBJ databases">
        <authorList>
            <consortium name="Pathogen Informatics"/>
        </authorList>
    </citation>
    <scope>NUCLEOTIDE SEQUENCE [LARGE SCALE GENOMIC DNA]</scope>
    <source>
        <strain evidence="1 2">LSS44</strain>
    </source>
</reference>
<protein>
    <submittedName>
        <fullName evidence="1">Uncharacterized protein</fullName>
    </submittedName>
</protein>